<dbReference type="InterPro" id="IPR025965">
    <property type="entry name" value="FlgD/Vpr_Ig-like"/>
</dbReference>
<evidence type="ECO:0000256" key="1">
    <source>
        <dbReference type="ARBA" id="ARBA00010577"/>
    </source>
</evidence>
<name>A0AA42B6L7_9GAMM</name>
<evidence type="ECO:0000313" key="8">
    <source>
        <dbReference type="EMBL" id="MCM2678937.1"/>
    </source>
</evidence>
<comment type="function">
    <text evidence="4 5">Required for flagellar hook formation. May act as a scaffolding protein.</text>
</comment>
<dbReference type="AlphaFoldDB" id="A0AA42B6L7"/>
<keyword evidence="8" id="KW-0969">Cilium</keyword>
<dbReference type="Pfam" id="PF13861">
    <property type="entry name" value="FLgD_tudor"/>
    <property type="match status" value="1"/>
</dbReference>
<organism evidence="8 9">
    <name type="scientific">Echinimonas agarilytica</name>
    <dbReference type="NCBI Taxonomy" id="1215918"/>
    <lineage>
        <taxon>Bacteria</taxon>
        <taxon>Pseudomonadati</taxon>
        <taxon>Pseudomonadota</taxon>
        <taxon>Gammaproteobacteria</taxon>
        <taxon>Alteromonadales</taxon>
        <taxon>Echinimonadaceae</taxon>
        <taxon>Echinimonas</taxon>
    </lineage>
</organism>
<sequence>MSIDTSVSNPYLDSLRIDTSDSAKYETEEERSELSQEDFFSLLTQQLAYQDPFKPVENAEMISQMTSFSTAEGITKLNDQITDMNAIMSSSQALQASTLVGQKVLVPASTGHNDGDGIDGIVAAELPTNALTVTIEDEVGQVIKTISIGDVAAGTTQFEWDGTDLAGNPVAEGNYVVKANGFQDGKTVELASAVYAKVESVSLSNSLSEAALNLSGLGSITLSDVLEVAEG</sequence>
<evidence type="ECO:0000256" key="4">
    <source>
        <dbReference type="ARBA" id="ARBA00024746"/>
    </source>
</evidence>
<proteinExistence type="inferred from homology"/>
<reference evidence="8 9" key="1">
    <citation type="journal article" date="2013" name="Antonie Van Leeuwenhoek">
        <title>Echinimonas agarilytica gen. nov., sp. nov., a new gammaproteobacterium isolated from the sea urchin Strongylocentrotus intermedius.</title>
        <authorList>
            <person name="Nedashkovskaya O.I."/>
            <person name="Stenkova A.M."/>
            <person name="Zhukova N.V."/>
            <person name="Van Trappen S."/>
            <person name="Lee J.S."/>
            <person name="Kim S.B."/>
        </authorList>
    </citation>
    <scope>NUCLEOTIDE SEQUENCE [LARGE SCALE GENOMIC DNA]</scope>
    <source>
        <strain evidence="8 9">KMM 6351</strain>
    </source>
</reference>
<dbReference type="Pfam" id="PF03963">
    <property type="entry name" value="FlgD"/>
    <property type="match status" value="1"/>
</dbReference>
<comment type="caution">
    <text evidence="8">The sequence shown here is derived from an EMBL/GenBank/DDBJ whole genome shotgun (WGS) entry which is preliminary data.</text>
</comment>
<gene>
    <name evidence="8" type="ORF">NAF29_04510</name>
</gene>
<accession>A0AA42B6L7</accession>
<feature type="domain" description="FlgD/Vpr Ig-like" evidence="6">
    <location>
        <begin position="125"/>
        <end position="181"/>
    </location>
</feature>
<evidence type="ECO:0000313" key="9">
    <source>
        <dbReference type="Proteomes" id="UP001165393"/>
    </source>
</evidence>
<evidence type="ECO:0000256" key="5">
    <source>
        <dbReference type="RuleBase" id="RU362076"/>
    </source>
</evidence>
<keyword evidence="9" id="KW-1185">Reference proteome</keyword>
<feature type="domain" description="FlgD Tudor-like" evidence="7">
    <location>
        <begin position="91"/>
        <end position="225"/>
    </location>
</feature>
<evidence type="ECO:0000256" key="3">
    <source>
        <dbReference type="ARBA" id="ARBA00022795"/>
    </source>
</evidence>
<evidence type="ECO:0000256" key="2">
    <source>
        <dbReference type="ARBA" id="ARBA00016013"/>
    </source>
</evidence>
<dbReference type="EMBL" id="JAMQGP010000002">
    <property type="protein sequence ID" value="MCM2678937.1"/>
    <property type="molecule type" value="Genomic_DNA"/>
</dbReference>
<dbReference type="Gene3D" id="2.30.30.910">
    <property type="match status" value="1"/>
</dbReference>
<dbReference type="Pfam" id="PF13860">
    <property type="entry name" value="FlgD_ig"/>
    <property type="match status" value="1"/>
</dbReference>
<keyword evidence="3 5" id="KW-1005">Bacterial flagellum biogenesis</keyword>
<dbReference type="Gene3D" id="2.60.40.4070">
    <property type="match status" value="1"/>
</dbReference>
<keyword evidence="8" id="KW-0282">Flagellum</keyword>
<protein>
    <recommendedName>
        <fullName evidence="2 5">Basal-body rod modification protein FlgD</fullName>
    </recommendedName>
</protein>
<evidence type="ECO:0000259" key="6">
    <source>
        <dbReference type="Pfam" id="PF13860"/>
    </source>
</evidence>
<dbReference type="Proteomes" id="UP001165393">
    <property type="component" value="Unassembled WGS sequence"/>
</dbReference>
<comment type="similarity">
    <text evidence="1 5">Belongs to the FlgD family.</text>
</comment>
<evidence type="ECO:0000259" key="7">
    <source>
        <dbReference type="Pfam" id="PF13861"/>
    </source>
</evidence>
<dbReference type="InterPro" id="IPR025963">
    <property type="entry name" value="FLgD_Tudor"/>
</dbReference>
<dbReference type="RefSeq" id="WP_251260308.1">
    <property type="nucleotide sequence ID" value="NZ_JAMQGP010000002.1"/>
</dbReference>
<keyword evidence="8" id="KW-0966">Cell projection</keyword>
<dbReference type="InterPro" id="IPR005648">
    <property type="entry name" value="FlgD"/>
</dbReference>
<dbReference type="GO" id="GO:0044781">
    <property type="term" value="P:bacterial-type flagellum organization"/>
    <property type="evidence" value="ECO:0007669"/>
    <property type="project" value="UniProtKB-UniRule"/>
</dbReference>